<organism evidence="1 2">
    <name type="scientific">Hesseltinella vesiculosa</name>
    <dbReference type="NCBI Taxonomy" id="101127"/>
    <lineage>
        <taxon>Eukaryota</taxon>
        <taxon>Fungi</taxon>
        <taxon>Fungi incertae sedis</taxon>
        <taxon>Mucoromycota</taxon>
        <taxon>Mucoromycotina</taxon>
        <taxon>Mucoromycetes</taxon>
        <taxon>Mucorales</taxon>
        <taxon>Cunninghamellaceae</taxon>
        <taxon>Hesseltinella</taxon>
    </lineage>
</organism>
<reference evidence="1 2" key="1">
    <citation type="submission" date="2016-07" db="EMBL/GenBank/DDBJ databases">
        <title>Pervasive Adenine N6-methylation of Active Genes in Fungi.</title>
        <authorList>
            <consortium name="DOE Joint Genome Institute"/>
            <person name="Mondo S.J."/>
            <person name="Dannebaum R.O."/>
            <person name="Kuo R.C."/>
            <person name="Labutti K."/>
            <person name="Haridas S."/>
            <person name="Kuo A."/>
            <person name="Salamov A."/>
            <person name="Ahrendt S.R."/>
            <person name="Lipzen A."/>
            <person name="Sullivan W."/>
            <person name="Andreopoulos W.B."/>
            <person name="Clum A."/>
            <person name="Lindquist E."/>
            <person name="Daum C."/>
            <person name="Ramamoorthy G.K."/>
            <person name="Gryganskyi A."/>
            <person name="Culley D."/>
            <person name="Magnuson J.K."/>
            <person name="James T.Y."/>
            <person name="O'Malley M.A."/>
            <person name="Stajich J.E."/>
            <person name="Spatafora J.W."/>
            <person name="Visel A."/>
            <person name="Grigoriev I.V."/>
        </authorList>
    </citation>
    <scope>NUCLEOTIDE SEQUENCE [LARGE SCALE GENOMIC DNA]</scope>
    <source>
        <strain evidence="1 2">NRRL 3301</strain>
    </source>
</reference>
<dbReference type="OrthoDB" id="2237019at2759"/>
<dbReference type="EMBL" id="MCGT01000058">
    <property type="protein sequence ID" value="ORX43099.1"/>
    <property type="molecule type" value="Genomic_DNA"/>
</dbReference>
<dbReference type="AlphaFoldDB" id="A0A1X2G2V3"/>
<accession>A0A1X2G2V3</accession>
<evidence type="ECO:0000313" key="1">
    <source>
        <dbReference type="EMBL" id="ORX43099.1"/>
    </source>
</evidence>
<proteinExistence type="predicted"/>
<evidence type="ECO:0000313" key="2">
    <source>
        <dbReference type="Proteomes" id="UP000242146"/>
    </source>
</evidence>
<dbReference type="Proteomes" id="UP000242146">
    <property type="component" value="Unassembled WGS sequence"/>
</dbReference>
<comment type="caution">
    <text evidence="1">The sequence shown here is derived from an EMBL/GenBank/DDBJ whole genome shotgun (WGS) entry which is preliminary data.</text>
</comment>
<protein>
    <submittedName>
        <fullName evidence="1">Uncharacterized protein</fullName>
    </submittedName>
</protein>
<name>A0A1X2G2V3_9FUNG</name>
<dbReference type="STRING" id="101127.A0A1X2G2V3"/>
<feature type="non-terminal residue" evidence="1">
    <location>
        <position position="1"/>
    </location>
</feature>
<gene>
    <name evidence="1" type="ORF">DM01DRAFT_1296142</name>
</gene>
<sequence length="175" mass="20225">PPEGNKIAFRNLVRTDGHTLEFLCERKSRERLPDLVMSDLDDNDMVEFWSYGVDPGHTVPFTAVDSEKNCLRFTNNEFYAKSGYKKRRYHRQLSTTESGMNIALNSLPTKKTVSSTRWTSYCRSLCETLPVLYQFYGSSFTNARFLAYVSKQKVLDEMVSIFAFGGKKYKEHDVL</sequence>
<keyword evidence="2" id="KW-1185">Reference proteome</keyword>